<evidence type="ECO:0000313" key="7">
    <source>
        <dbReference type="Proteomes" id="UP001515500"/>
    </source>
</evidence>
<dbReference type="Gene3D" id="3.90.1490.10">
    <property type="entry name" value="putative n-type atp pyrophosphatase, domain 2"/>
    <property type="match status" value="1"/>
</dbReference>
<proteinExistence type="predicted"/>
<dbReference type="GO" id="GO:0017178">
    <property type="term" value="F:diphthine-ammonia ligase activity"/>
    <property type="evidence" value="ECO:0007669"/>
    <property type="project" value="UniProtKB-EC"/>
</dbReference>
<dbReference type="PANTHER" id="PTHR12196">
    <property type="entry name" value="DOMAIN OF UNKNOWN FUNCTION 71 DUF71 -CONTAINING PROTEIN"/>
    <property type="match status" value="1"/>
</dbReference>
<dbReference type="EC" id="6.3.1.14" evidence="1"/>
<dbReference type="Gene3D" id="3.40.50.620">
    <property type="entry name" value="HUPs"/>
    <property type="match status" value="1"/>
</dbReference>
<dbReference type="GO" id="GO:0017183">
    <property type="term" value="P:protein histidyl modification to diphthamide"/>
    <property type="evidence" value="ECO:0007669"/>
    <property type="project" value="TreeGrafter"/>
</dbReference>
<accession>A0AB40AP97</accession>
<dbReference type="Pfam" id="PF01902">
    <property type="entry name" value="Diphthami_syn_2"/>
    <property type="match status" value="1"/>
</dbReference>
<dbReference type="InterPro" id="IPR002761">
    <property type="entry name" value="Diphthami_syn_dom"/>
</dbReference>
<keyword evidence="7" id="KW-1185">Reference proteome</keyword>
<sequence>MTPGDDVEDMFILLSEIKQNFPFINAVSSDAIASDYQRFRVESVCSRLGHVSLAYLWKQDQTLLFDEMIEKGIVALIIKVVTMGLVPAKHLGKELAELQSHLLQMKEASVCMLSVASVLFHSFHSKFHTCVSLSRHNNSWWFLRIVALQFMHMRILFRIKTHCYIRFNPLFILELNLSQHEHLEQES</sequence>
<evidence type="ECO:0000256" key="5">
    <source>
        <dbReference type="ARBA" id="ARBA00048108"/>
    </source>
</evidence>
<evidence type="ECO:0000259" key="6">
    <source>
        <dbReference type="Pfam" id="PF01902"/>
    </source>
</evidence>
<evidence type="ECO:0000313" key="8">
    <source>
        <dbReference type="RefSeq" id="XP_039116768.1"/>
    </source>
</evidence>
<dbReference type="PANTHER" id="PTHR12196:SF2">
    <property type="entry name" value="DIPHTHINE--AMMONIA LIGASE"/>
    <property type="match status" value="1"/>
</dbReference>
<gene>
    <name evidence="8" type="primary">LOC120252714</name>
</gene>
<name>A0AB40AP97_DIOCR</name>
<dbReference type="InterPro" id="IPR014729">
    <property type="entry name" value="Rossmann-like_a/b/a_fold"/>
</dbReference>
<evidence type="ECO:0000256" key="1">
    <source>
        <dbReference type="ARBA" id="ARBA00012089"/>
    </source>
</evidence>
<evidence type="ECO:0000256" key="3">
    <source>
        <dbReference type="ARBA" id="ARBA00029814"/>
    </source>
</evidence>
<evidence type="ECO:0000256" key="2">
    <source>
        <dbReference type="ARBA" id="ARBA00018426"/>
    </source>
</evidence>
<dbReference type="Proteomes" id="UP001515500">
    <property type="component" value="Chromosome 22"/>
</dbReference>
<comment type="catalytic activity">
    <reaction evidence="5">
        <text>diphthine-[translation elongation factor 2] + NH4(+) + ATP = diphthamide-[translation elongation factor 2] + AMP + diphosphate + H(+)</text>
        <dbReference type="Rhea" id="RHEA:19753"/>
        <dbReference type="Rhea" id="RHEA-COMP:10172"/>
        <dbReference type="Rhea" id="RHEA-COMP:10174"/>
        <dbReference type="ChEBI" id="CHEBI:15378"/>
        <dbReference type="ChEBI" id="CHEBI:16692"/>
        <dbReference type="ChEBI" id="CHEBI:28938"/>
        <dbReference type="ChEBI" id="CHEBI:30616"/>
        <dbReference type="ChEBI" id="CHEBI:33019"/>
        <dbReference type="ChEBI" id="CHEBI:82696"/>
        <dbReference type="ChEBI" id="CHEBI:456215"/>
        <dbReference type="EC" id="6.3.1.14"/>
    </reaction>
</comment>
<dbReference type="InterPro" id="IPR030662">
    <property type="entry name" value="DPH6/MJ0570"/>
</dbReference>
<reference evidence="8" key="1">
    <citation type="submission" date="2025-08" db="UniProtKB">
        <authorList>
            <consortium name="RefSeq"/>
        </authorList>
    </citation>
    <scope>IDENTIFICATION</scope>
</reference>
<dbReference type="GeneID" id="120252714"/>
<dbReference type="AlphaFoldDB" id="A0AB40AP97"/>
<evidence type="ECO:0000256" key="4">
    <source>
        <dbReference type="ARBA" id="ARBA00031552"/>
    </source>
</evidence>
<organism evidence="7 8">
    <name type="scientific">Dioscorea cayennensis subsp. rotundata</name>
    <name type="common">White Guinea yam</name>
    <name type="synonym">Dioscorea rotundata</name>
    <dbReference type="NCBI Taxonomy" id="55577"/>
    <lineage>
        <taxon>Eukaryota</taxon>
        <taxon>Viridiplantae</taxon>
        <taxon>Streptophyta</taxon>
        <taxon>Embryophyta</taxon>
        <taxon>Tracheophyta</taxon>
        <taxon>Spermatophyta</taxon>
        <taxon>Magnoliopsida</taxon>
        <taxon>Liliopsida</taxon>
        <taxon>Dioscoreales</taxon>
        <taxon>Dioscoreaceae</taxon>
        <taxon>Dioscorea</taxon>
    </lineage>
</organism>
<feature type="domain" description="Diphthamide synthase" evidence="6">
    <location>
        <begin position="8"/>
        <end position="95"/>
    </location>
</feature>
<protein>
    <recommendedName>
        <fullName evidence="2">Diphthine--ammonia ligase</fullName>
        <ecNumber evidence="1">6.3.1.14</ecNumber>
    </recommendedName>
    <alternativeName>
        <fullName evidence="3">Diphthamide synthase</fullName>
    </alternativeName>
    <alternativeName>
        <fullName evidence="4">Diphthamide synthetase</fullName>
    </alternativeName>
</protein>
<dbReference type="RefSeq" id="XP_039116768.1">
    <property type="nucleotide sequence ID" value="XM_039260834.1"/>
</dbReference>
<dbReference type="SUPFAM" id="SSF52402">
    <property type="entry name" value="Adenine nucleotide alpha hydrolases-like"/>
    <property type="match status" value="1"/>
</dbReference>